<feature type="compositionally biased region" description="Low complexity" evidence="1">
    <location>
        <begin position="117"/>
        <end position="136"/>
    </location>
</feature>
<organism evidence="2 3">
    <name type="scientific">Candida albicans P78048</name>
    <dbReference type="NCBI Taxonomy" id="1094989"/>
    <lineage>
        <taxon>Eukaryota</taxon>
        <taxon>Fungi</taxon>
        <taxon>Dikarya</taxon>
        <taxon>Ascomycota</taxon>
        <taxon>Saccharomycotina</taxon>
        <taxon>Pichiomycetes</taxon>
        <taxon>Debaryomycetaceae</taxon>
        <taxon>Candida/Lodderomyces clade</taxon>
        <taxon>Candida</taxon>
    </lineage>
</organism>
<name>A0AB34PJQ2_CANAX</name>
<feature type="compositionally biased region" description="Gly residues" evidence="1">
    <location>
        <begin position="137"/>
        <end position="147"/>
    </location>
</feature>
<feature type="non-terminal residue" evidence="2">
    <location>
        <position position="224"/>
    </location>
</feature>
<gene>
    <name evidence="2" type="ORF">MG3_05383</name>
</gene>
<feature type="compositionally biased region" description="Gly residues" evidence="1">
    <location>
        <begin position="42"/>
        <end position="68"/>
    </location>
</feature>
<evidence type="ECO:0000313" key="3">
    <source>
        <dbReference type="Proteomes" id="UP000030161"/>
    </source>
</evidence>
<feature type="compositionally biased region" description="Gly residues" evidence="1">
    <location>
        <begin position="107"/>
        <end position="116"/>
    </location>
</feature>
<reference evidence="2 3" key="1">
    <citation type="submission" date="2013-12" db="EMBL/GenBank/DDBJ databases">
        <title>The Genome Sequence of Candida albicans P78048.</title>
        <authorList>
            <consortium name="The Broad Institute Genome Sequencing Platform"/>
            <consortium name="The Broad Institute Genome Sequencing Center for Infectious Disease"/>
            <person name="Cuomo C."/>
            <person name="Bennett R."/>
            <person name="Hirakawa M."/>
            <person name="Noverr M."/>
            <person name="Mitchell A."/>
            <person name="Young S.K."/>
            <person name="Zeng Q."/>
            <person name="Gargeya S."/>
            <person name="Fitzgerald M."/>
            <person name="Abouelleil A."/>
            <person name="Alvarado L."/>
            <person name="Berlin A.M."/>
            <person name="Chapman S.B."/>
            <person name="Dewar J."/>
            <person name="Goldberg J."/>
            <person name="Griggs A."/>
            <person name="Gujja S."/>
            <person name="Hansen M."/>
            <person name="Howarth C."/>
            <person name="Imamovic A."/>
            <person name="Larimer J."/>
            <person name="McCowan C."/>
            <person name="Murphy C."/>
            <person name="Pearson M."/>
            <person name="Priest M."/>
            <person name="Roberts A."/>
            <person name="Saif S."/>
            <person name="Shea T."/>
            <person name="Sykes S."/>
            <person name="Wortman J."/>
            <person name="Nusbaum C."/>
            <person name="Birren B."/>
        </authorList>
    </citation>
    <scope>NUCLEOTIDE SEQUENCE [LARGE SCALE GENOMIC DNA]</scope>
    <source>
        <strain evidence="2 3">P78048</strain>
    </source>
</reference>
<feature type="compositionally biased region" description="Acidic residues" evidence="1">
    <location>
        <begin position="22"/>
        <end position="35"/>
    </location>
</feature>
<sequence length="224" mass="22227">DWEDDGYEGEDNAGGSASGSSDDGEWEWYEEDDGECVPTGGSSSGSGTGSWWGSGAGSSGGTTSGSGSGSSSNSGASSGGTWGGSGNDYVCPGEDGYDDEEPDNGGSWWGGSGSGSSSGSSSGVSSGDSGSSSVTGGSSGSWWGGSGNDYVCPGEDGYDDEDDQTPEPECDDEDDSWDDDEECDTQAAKEVVNSVTVAAESVYPSTTAASLTTSWISTQTAQSV</sequence>
<evidence type="ECO:0000313" key="2">
    <source>
        <dbReference type="EMBL" id="KGR04258.1"/>
    </source>
</evidence>
<proteinExistence type="predicted"/>
<feature type="compositionally biased region" description="Gly residues" evidence="1">
    <location>
        <begin position="77"/>
        <end position="86"/>
    </location>
</feature>
<dbReference type="Proteomes" id="UP000030161">
    <property type="component" value="Unassembled WGS sequence"/>
</dbReference>
<comment type="caution">
    <text evidence="2">The sequence shown here is derived from an EMBL/GenBank/DDBJ whole genome shotgun (WGS) entry which is preliminary data.</text>
</comment>
<evidence type="ECO:0000256" key="1">
    <source>
        <dbReference type="SAM" id="MobiDB-lite"/>
    </source>
</evidence>
<accession>A0AB34PJQ2</accession>
<dbReference type="AlphaFoldDB" id="A0AB34PJQ2"/>
<feature type="compositionally biased region" description="Acidic residues" evidence="1">
    <location>
        <begin position="1"/>
        <end position="11"/>
    </location>
</feature>
<feature type="non-terminal residue" evidence="2">
    <location>
        <position position="1"/>
    </location>
</feature>
<feature type="region of interest" description="Disordered" evidence="1">
    <location>
        <begin position="1"/>
        <end position="186"/>
    </location>
</feature>
<feature type="compositionally biased region" description="Acidic residues" evidence="1">
    <location>
        <begin position="156"/>
        <end position="184"/>
    </location>
</feature>
<protein>
    <submittedName>
        <fullName evidence="2">Uncharacterized protein</fullName>
    </submittedName>
</protein>
<dbReference type="EMBL" id="AJIX01000042">
    <property type="protein sequence ID" value="KGR04258.1"/>
    <property type="molecule type" value="Genomic_DNA"/>
</dbReference>